<dbReference type="InterPro" id="IPR012318">
    <property type="entry name" value="HTH_CRP"/>
</dbReference>
<dbReference type="InterPro" id="IPR036390">
    <property type="entry name" value="WH_DNA-bd_sf"/>
</dbReference>
<dbReference type="AlphaFoldDB" id="D4LER7"/>
<dbReference type="CDD" id="cd00038">
    <property type="entry name" value="CAP_ED"/>
    <property type="match status" value="1"/>
</dbReference>
<dbReference type="KEGG" id="rch:RUM_20910"/>
<dbReference type="HOGENOM" id="CLU_075053_4_1_9"/>
<dbReference type="SMART" id="SM00100">
    <property type="entry name" value="cNMP"/>
    <property type="match status" value="1"/>
</dbReference>
<dbReference type="PROSITE" id="PS51063">
    <property type="entry name" value="HTH_CRP_2"/>
    <property type="match status" value="1"/>
</dbReference>
<organism evidence="6 7">
    <name type="scientific">Ruminococcus champanellensis (strain DSM 18848 / JCM 17042 / KCTC 15320 / 18P13)</name>
    <dbReference type="NCBI Taxonomy" id="213810"/>
    <lineage>
        <taxon>Bacteria</taxon>
        <taxon>Bacillati</taxon>
        <taxon>Bacillota</taxon>
        <taxon>Clostridia</taxon>
        <taxon>Eubacteriales</taxon>
        <taxon>Oscillospiraceae</taxon>
        <taxon>Ruminococcus</taxon>
    </lineage>
</organism>
<dbReference type="Pfam" id="PF00027">
    <property type="entry name" value="cNMP_binding"/>
    <property type="match status" value="1"/>
</dbReference>
<dbReference type="BioCyc" id="RCHA213810:RUM_RS10145-MONOMER"/>
<dbReference type="Pfam" id="PF13545">
    <property type="entry name" value="HTH_Crp_2"/>
    <property type="match status" value="1"/>
</dbReference>
<reference evidence="6" key="1">
    <citation type="submission" date="2010-03" db="EMBL/GenBank/DDBJ databases">
        <title>The genome sequence of Ruminococcus sp. 18P13.</title>
        <authorList>
            <consortium name="metaHIT consortium -- http://www.metahit.eu/"/>
            <person name="Pajon A."/>
            <person name="Turner K."/>
            <person name="Parkhill J."/>
            <person name="Bernalier A."/>
        </authorList>
    </citation>
    <scope>NUCLEOTIDE SEQUENCE [LARGE SCALE GENOMIC DNA]</scope>
    <source>
        <strain evidence="6">Type strain: 18P13</strain>
    </source>
</reference>
<dbReference type="InterPro" id="IPR018490">
    <property type="entry name" value="cNMP-bd_dom_sf"/>
</dbReference>
<accession>D4LER7</accession>
<dbReference type="InterPro" id="IPR000595">
    <property type="entry name" value="cNMP-bd_dom"/>
</dbReference>
<evidence type="ECO:0000256" key="1">
    <source>
        <dbReference type="ARBA" id="ARBA00023015"/>
    </source>
</evidence>
<dbReference type="GO" id="GO:0003677">
    <property type="term" value="F:DNA binding"/>
    <property type="evidence" value="ECO:0007669"/>
    <property type="project" value="UniProtKB-KW"/>
</dbReference>
<keyword evidence="2" id="KW-0238">DNA-binding</keyword>
<dbReference type="SUPFAM" id="SSF51206">
    <property type="entry name" value="cAMP-binding domain-like"/>
    <property type="match status" value="1"/>
</dbReference>
<evidence type="ECO:0000313" key="7">
    <source>
        <dbReference type="Proteomes" id="UP000007054"/>
    </source>
</evidence>
<sequence>MDISFLSKTWLFAGVEPEVLTKLLEQVHAYSRRFAKGEAVLHAGDPVTHMGLVLQGSVLIAHEDLWGNRSILGRAASGEVFAETYACVTQEPLPMHVTAAEPTQVLFVHGAELLHAGTSGLSAPVTANLVRMLAQKNLNLSGKIRHITPKTIRGRLLSYLSAQSLRQSSYVFDIPFNRQQLADYLNVDRSAMCHELTRMQREGLVDFHKNSFRLIQR</sequence>
<name>D4LER7_RUMC1</name>
<evidence type="ECO:0000256" key="3">
    <source>
        <dbReference type="ARBA" id="ARBA00023163"/>
    </source>
</evidence>
<keyword evidence="3" id="KW-0804">Transcription</keyword>
<feature type="domain" description="HTH crp-type" evidence="5">
    <location>
        <begin position="150"/>
        <end position="217"/>
    </location>
</feature>
<dbReference type="Proteomes" id="UP000007054">
    <property type="component" value="Chromosome"/>
</dbReference>
<reference evidence="6" key="2">
    <citation type="submission" date="2010-03" db="EMBL/GenBank/DDBJ databases">
        <authorList>
            <person name="Pajon A."/>
        </authorList>
    </citation>
    <scope>NUCLEOTIDE SEQUENCE</scope>
    <source>
        <strain evidence="6">Type strain: 18P13</strain>
    </source>
</reference>
<dbReference type="PROSITE" id="PS50042">
    <property type="entry name" value="CNMP_BINDING_3"/>
    <property type="match status" value="1"/>
</dbReference>
<feature type="domain" description="Cyclic nucleotide-binding" evidence="4">
    <location>
        <begin position="11"/>
        <end position="108"/>
    </location>
</feature>
<evidence type="ECO:0000256" key="2">
    <source>
        <dbReference type="ARBA" id="ARBA00023125"/>
    </source>
</evidence>
<evidence type="ECO:0000259" key="5">
    <source>
        <dbReference type="PROSITE" id="PS51063"/>
    </source>
</evidence>
<keyword evidence="1" id="KW-0805">Transcription regulation</keyword>
<dbReference type="PATRIC" id="fig|213810.4.peg.1980"/>
<keyword evidence="6" id="KW-0808">Transferase</keyword>
<dbReference type="RefSeq" id="WP_015559018.1">
    <property type="nucleotide sequence ID" value="NC_021039.1"/>
</dbReference>
<dbReference type="Gene3D" id="2.60.120.10">
    <property type="entry name" value="Jelly Rolls"/>
    <property type="match status" value="1"/>
</dbReference>
<protein>
    <submittedName>
        <fullName evidence="6">cAMP-binding proteins-catabolite gene activator and regulatory subunit of cAMP-dependent protein kinases</fullName>
    </submittedName>
</protein>
<dbReference type="EMBL" id="FP929052">
    <property type="protein sequence ID" value="CBL18112.1"/>
    <property type="molecule type" value="Genomic_DNA"/>
</dbReference>
<dbReference type="GO" id="GO:0006355">
    <property type="term" value="P:regulation of DNA-templated transcription"/>
    <property type="evidence" value="ECO:0007669"/>
    <property type="project" value="InterPro"/>
</dbReference>
<proteinExistence type="predicted"/>
<evidence type="ECO:0000259" key="4">
    <source>
        <dbReference type="PROSITE" id="PS50042"/>
    </source>
</evidence>
<dbReference type="STRING" id="213810.RUM_20910"/>
<dbReference type="GeneID" id="83156752"/>
<evidence type="ECO:0000313" key="6">
    <source>
        <dbReference type="EMBL" id="CBL18112.1"/>
    </source>
</evidence>
<gene>
    <name evidence="6" type="ordered locus">RUM_20910</name>
</gene>
<dbReference type="InterPro" id="IPR014710">
    <property type="entry name" value="RmlC-like_jellyroll"/>
</dbReference>
<keyword evidence="6" id="KW-0418">Kinase</keyword>
<dbReference type="GO" id="GO:0016301">
    <property type="term" value="F:kinase activity"/>
    <property type="evidence" value="ECO:0007669"/>
    <property type="project" value="UniProtKB-KW"/>
</dbReference>
<dbReference type="SUPFAM" id="SSF46785">
    <property type="entry name" value="Winged helix' DNA-binding domain"/>
    <property type="match status" value="1"/>
</dbReference>
<keyword evidence="7" id="KW-1185">Reference proteome</keyword>